<keyword evidence="6" id="KW-0472">Membrane</keyword>
<dbReference type="GO" id="GO:0016020">
    <property type="term" value="C:membrane"/>
    <property type="evidence" value="ECO:0007669"/>
    <property type="project" value="UniProtKB-SubCell"/>
</dbReference>
<dbReference type="InterPro" id="IPR002123">
    <property type="entry name" value="Plipid/glycerol_acylTrfase"/>
</dbReference>
<evidence type="ECO:0000256" key="1">
    <source>
        <dbReference type="ARBA" id="ARBA00004370"/>
    </source>
</evidence>
<dbReference type="AlphaFoldDB" id="A0A363UQ70"/>
<dbReference type="GO" id="GO:0006629">
    <property type="term" value="P:lipid metabolic process"/>
    <property type="evidence" value="ECO:0007669"/>
    <property type="project" value="UniProtKB-KW"/>
</dbReference>
<keyword evidence="7 9" id="KW-0012">Acyltransferase</keyword>
<evidence type="ECO:0000256" key="7">
    <source>
        <dbReference type="ARBA" id="ARBA00023315"/>
    </source>
</evidence>
<dbReference type="EMBL" id="QEQK01000001">
    <property type="protein sequence ID" value="PWN57632.1"/>
    <property type="molecule type" value="Genomic_DNA"/>
</dbReference>
<dbReference type="GO" id="GO:0016746">
    <property type="term" value="F:acyltransferase activity"/>
    <property type="evidence" value="ECO:0007669"/>
    <property type="project" value="UniProtKB-KW"/>
</dbReference>
<dbReference type="SMART" id="SM00563">
    <property type="entry name" value="PlsC"/>
    <property type="match status" value="1"/>
</dbReference>
<sequence>MLLGALLSLVIDLLAAIGPSRERIVRWWHRQLCRCMRVELRVHGTAPKAPVMLVSNHVSWLDIPVLGALVATRFVSKSEVADWPLIGRLARAGGTEFHRRGGGSQGTRKLIARLTGHLENGQSVTVFPEGTTTLGATTRRFQPRLFAAAIESRRPVVPVLLRYGPDPETATLAPYVGDDVFVPHLLRMLQRPRIIVDVWFLEPVPTVAADRSAVAKDAQRAIDERLALNPPELLPDRAPALPRHRLST</sequence>
<gene>
    <name evidence="9" type="ORF">DEH80_00375</name>
</gene>
<dbReference type="Proteomes" id="UP000251800">
    <property type="component" value="Unassembled WGS sequence"/>
</dbReference>
<evidence type="ECO:0000256" key="2">
    <source>
        <dbReference type="ARBA" id="ARBA00022679"/>
    </source>
</evidence>
<proteinExistence type="predicted"/>
<dbReference type="PANTHER" id="PTHR23063">
    <property type="entry name" value="PHOSPHOLIPID ACYLTRANSFERASE"/>
    <property type="match status" value="1"/>
</dbReference>
<dbReference type="SUPFAM" id="SSF69593">
    <property type="entry name" value="Glycerol-3-phosphate (1)-acyltransferase"/>
    <property type="match status" value="1"/>
</dbReference>
<keyword evidence="10" id="KW-1185">Reference proteome</keyword>
<evidence type="ECO:0000256" key="6">
    <source>
        <dbReference type="ARBA" id="ARBA00023136"/>
    </source>
</evidence>
<name>A0A363UQ70_9GAMM</name>
<evidence type="ECO:0000256" key="3">
    <source>
        <dbReference type="ARBA" id="ARBA00022692"/>
    </source>
</evidence>
<organism evidence="9 10">
    <name type="scientific">Abyssibacter profundi</name>
    <dbReference type="NCBI Taxonomy" id="2182787"/>
    <lineage>
        <taxon>Bacteria</taxon>
        <taxon>Pseudomonadati</taxon>
        <taxon>Pseudomonadota</taxon>
        <taxon>Gammaproteobacteria</taxon>
        <taxon>Chromatiales</taxon>
        <taxon>Oceanococcaceae</taxon>
        <taxon>Abyssibacter</taxon>
    </lineage>
</organism>
<accession>A0A363UQ70</accession>
<keyword evidence="2 9" id="KW-0808">Transferase</keyword>
<evidence type="ECO:0000313" key="9">
    <source>
        <dbReference type="EMBL" id="PWN57632.1"/>
    </source>
</evidence>
<dbReference type="CDD" id="cd07989">
    <property type="entry name" value="LPLAT_AGPAT-like"/>
    <property type="match status" value="1"/>
</dbReference>
<keyword evidence="3" id="KW-0812">Transmembrane</keyword>
<keyword evidence="4" id="KW-1133">Transmembrane helix</keyword>
<evidence type="ECO:0000259" key="8">
    <source>
        <dbReference type="SMART" id="SM00563"/>
    </source>
</evidence>
<evidence type="ECO:0000256" key="4">
    <source>
        <dbReference type="ARBA" id="ARBA00022989"/>
    </source>
</evidence>
<dbReference type="Pfam" id="PF01553">
    <property type="entry name" value="Acyltransferase"/>
    <property type="match status" value="1"/>
</dbReference>
<reference evidence="9 10" key="1">
    <citation type="submission" date="2018-05" db="EMBL/GenBank/DDBJ databases">
        <title>Abyssibacter profundi OUC007T gen. nov., sp. nov, a marine bacterium isolated from seawater of the Mariana Trench.</title>
        <authorList>
            <person name="Zhou S."/>
        </authorList>
    </citation>
    <scope>NUCLEOTIDE SEQUENCE [LARGE SCALE GENOMIC DNA]</scope>
    <source>
        <strain evidence="9 10">OUC007</strain>
    </source>
</reference>
<feature type="domain" description="Phospholipid/glycerol acyltransferase" evidence="8">
    <location>
        <begin position="51"/>
        <end position="164"/>
    </location>
</feature>
<comment type="subcellular location">
    <subcellularLocation>
        <location evidence="1">Membrane</location>
    </subcellularLocation>
</comment>
<evidence type="ECO:0000256" key="5">
    <source>
        <dbReference type="ARBA" id="ARBA00023098"/>
    </source>
</evidence>
<dbReference type="PANTHER" id="PTHR23063:SF52">
    <property type="entry name" value="LYSOPHOSPHATIDYLCHOLINE ACYLTRANSFERASE"/>
    <property type="match status" value="1"/>
</dbReference>
<evidence type="ECO:0000313" key="10">
    <source>
        <dbReference type="Proteomes" id="UP000251800"/>
    </source>
</evidence>
<comment type="caution">
    <text evidence="9">The sequence shown here is derived from an EMBL/GenBank/DDBJ whole genome shotgun (WGS) entry which is preliminary data.</text>
</comment>
<keyword evidence="5" id="KW-0443">Lipid metabolism</keyword>
<protein>
    <submittedName>
        <fullName evidence="9">1-acyl-sn-glycerol-3-phosphate acyltransferase</fullName>
    </submittedName>
</protein>